<dbReference type="Proteomes" id="UP000633943">
    <property type="component" value="Unassembled WGS sequence"/>
</dbReference>
<comment type="caution">
    <text evidence="1">The sequence shown here is derived from an EMBL/GenBank/DDBJ whole genome shotgun (WGS) entry which is preliminary data.</text>
</comment>
<gene>
    <name evidence="1" type="ORF">GPA24_01435</name>
</gene>
<evidence type="ECO:0000313" key="1">
    <source>
        <dbReference type="EMBL" id="NMG14225.1"/>
    </source>
</evidence>
<keyword evidence="2" id="KW-1185">Reference proteome</keyword>
<proteinExistence type="predicted"/>
<organism evidence="1 2">
    <name type="scientific">Aromatoleum bremense</name>
    <dbReference type="NCBI Taxonomy" id="76115"/>
    <lineage>
        <taxon>Bacteria</taxon>
        <taxon>Pseudomonadati</taxon>
        <taxon>Pseudomonadota</taxon>
        <taxon>Betaproteobacteria</taxon>
        <taxon>Rhodocyclales</taxon>
        <taxon>Rhodocyclaceae</taxon>
        <taxon>Aromatoleum</taxon>
    </lineage>
</organism>
<sequence length="290" mass="30126">MDQEKHARLFAELKLALSRTGSSDLQAWGKVSAARLPTIGKRRLKNLGSLLTQVADSAGDELRGAMIAWQQGRLSGHLEHRVASGIDGTLDLCRSAWCTVGTLGRALLDDPKNNAPGVLALSLGFLAGSGGADGNGGIPDTDIAMFGIGDHRSLFTHSIIAGIVVEGAILSLADLADVVCDKLPVGQRSSFWDRLTEVKGQLAHQLATGASVGIAYHLTVDATLQPAAYKDLPFSMPLEAHQLLFAVNAAAEGKDAAMRVATVGERTTGVVVDGFGALGAGVKALLGTKT</sequence>
<protein>
    <submittedName>
        <fullName evidence="1">Uncharacterized protein</fullName>
    </submittedName>
</protein>
<accession>A0ABX1NRH6</accession>
<dbReference type="RefSeq" id="WP_169201050.1">
    <property type="nucleotide sequence ID" value="NZ_CP059467.1"/>
</dbReference>
<name>A0ABX1NRH6_9RHOO</name>
<evidence type="ECO:0000313" key="2">
    <source>
        <dbReference type="Proteomes" id="UP000633943"/>
    </source>
</evidence>
<reference evidence="1 2" key="1">
    <citation type="submission" date="2019-12" db="EMBL/GenBank/DDBJ databases">
        <title>Comparative genomics gives insights into the taxonomy of the Azoarcus-Aromatoleum group and reveals separate origins of nif in the plant-associated Azoarcus and non-plant-associated Aromatoleum sub-groups.</title>
        <authorList>
            <person name="Lafos M."/>
            <person name="Maluk M."/>
            <person name="Batista M."/>
            <person name="Junghare M."/>
            <person name="Carmona M."/>
            <person name="Faoro H."/>
            <person name="Cruz L.M."/>
            <person name="Battistoni F."/>
            <person name="De Souza E."/>
            <person name="Pedrosa F."/>
            <person name="Chen W.-M."/>
            <person name="Poole P.S."/>
            <person name="Dixon R.A."/>
            <person name="James E.K."/>
        </authorList>
    </citation>
    <scope>NUCLEOTIDE SEQUENCE [LARGE SCALE GENOMIC DNA]</scope>
    <source>
        <strain evidence="1 2">PbN1</strain>
    </source>
</reference>
<dbReference type="EMBL" id="WTVP01000002">
    <property type="protein sequence ID" value="NMG14225.1"/>
    <property type="molecule type" value="Genomic_DNA"/>
</dbReference>